<evidence type="ECO:0000256" key="1">
    <source>
        <dbReference type="ARBA" id="ARBA00022670"/>
    </source>
</evidence>
<protein>
    <recommendedName>
        <fullName evidence="4">Germination protease</fullName>
        <ecNumber evidence="4">3.4.24.78</ecNumber>
    </recommendedName>
    <alternativeName>
        <fullName evidence="4">GPR endopeptidase</fullName>
    </alternativeName>
    <alternativeName>
        <fullName evidence="4">Germination proteinase</fullName>
    </alternativeName>
    <alternativeName>
        <fullName evidence="4">Spore protease</fullName>
    </alternativeName>
</protein>
<proteinExistence type="inferred from homology"/>
<keyword evidence="1 4" id="KW-0645">Protease</keyword>
<dbReference type="PIRSF" id="PIRSF019549">
    <property type="entry name" value="Peptidase_A25"/>
    <property type="match status" value="1"/>
</dbReference>
<feature type="propeptide" id="PRO_5018340895" evidence="4">
    <location>
        <begin position="1"/>
        <end position="8"/>
    </location>
</feature>
<evidence type="ECO:0000256" key="3">
    <source>
        <dbReference type="ARBA" id="ARBA00023145"/>
    </source>
</evidence>
<dbReference type="InterPro" id="IPR005080">
    <property type="entry name" value="Peptidase_A25"/>
</dbReference>
<reference evidence="5 6" key="1">
    <citation type="submission" date="2018-10" db="EMBL/GenBank/DDBJ databases">
        <authorList>
            <person name="Zhang X."/>
        </authorList>
    </citation>
    <scope>NUCLEOTIDE SEQUENCE [LARGE SCALE GENOMIC DNA]</scope>
    <source>
        <strain evidence="5 6">SK-G1</strain>
    </source>
</reference>
<dbReference type="KEGG" id="bacg:D2962_06270"/>
<organism evidence="5 6">
    <name type="scientific">Biomaibacter acetigenes</name>
    <dbReference type="NCBI Taxonomy" id="2316383"/>
    <lineage>
        <taxon>Bacteria</taxon>
        <taxon>Bacillati</taxon>
        <taxon>Bacillota</taxon>
        <taxon>Clostridia</taxon>
        <taxon>Thermosediminibacterales</taxon>
        <taxon>Tepidanaerobacteraceae</taxon>
        <taxon>Biomaibacter</taxon>
    </lineage>
</organism>
<dbReference type="Gene3D" id="3.40.50.1450">
    <property type="entry name" value="HybD-like"/>
    <property type="match status" value="1"/>
</dbReference>
<dbReference type="AlphaFoldDB" id="A0A3G2R4A0"/>
<comment type="catalytic activity">
    <reaction evidence="4">
        <text>Endopeptidase action with P4 Glu or Asp, P1 preferably Glu &gt; Asp, P1' hydrophobic and P2' Ala.</text>
        <dbReference type="EC" id="3.4.24.78"/>
    </reaction>
</comment>
<evidence type="ECO:0000256" key="2">
    <source>
        <dbReference type="ARBA" id="ARBA00022801"/>
    </source>
</evidence>
<dbReference type="GO" id="GO:0004222">
    <property type="term" value="F:metalloendopeptidase activity"/>
    <property type="evidence" value="ECO:0007669"/>
    <property type="project" value="UniProtKB-UniRule"/>
</dbReference>
<dbReference type="RefSeq" id="WP_122014509.1">
    <property type="nucleotide sequence ID" value="NZ_CP033169.1"/>
</dbReference>
<name>A0A3G2R4A0_9FIRM</name>
<dbReference type="GO" id="GO:0009847">
    <property type="term" value="P:spore germination"/>
    <property type="evidence" value="ECO:0007669"/>
    <property type="project" value="UniProtKB-UniRule"/>
</dbReference>
<accession>A0A3G2R4A0</accession>
<dbReference type="EC" id="3.4.24.78" evidence="4"/>
<comment type="function">
    <text evidence="4">Initiates the rapid degradation of small, acid-soluble proteins during spore germination.</text>
</comment>
<keyword evidence="3 4" id="KW-0865">Zymogen</keyword>
<dbReference type="GO" id="GO:0006508">
    <property type="term" value="P:proteolysis"/>
    <property type="evidence" value="ECO:0007669"/>
    <property type="project" value="UniProtKB-UniRule"/>
</dbReference>
<evidence type="ECO:0000313" key="5">
    <source>
        <dbReference type="EMBL" id="AYO30276.1"/>
    </source>
</evidence>
<dbReference type="Pfam" id="PF03418">
    <property type="entry name" value="Peptidase_A25"/>
    <property type="match status" value="1"/>
</dbReference>
<dbReference type="SUPFAM" id="SSF53163">
    <property type="entry name" value="HybD-like"/>
    <property type="match status" value="1"/>
</dbReference>
<evidence type="ECO:0000313" key="6">
    <source>
        <dbReference type="Proteomes" id="UP000280960"/>
    </source>
</evidence>
<keyword evidence="2 4" id="KW-0378">Hydrolase</keyword>
<keyword evidence="6" id="KW-1185">Reference proteome</keyword>
<feature type="chain" id="PRO_5023247601" description="Germination protease" evidence="4">
    <location>
        <begin position="9"/>
        <end position="324"/>
    </location>
</feature>
<sequence>MNKNIRTDLAIEARELTGGKELSGVRVDTEKSDEMTISRVRIENEAGAEAMGKPMGYYVTLEVPRLKEKDPKLTEEVSKNMAEEIKNMIDLPADATILVIGLGNWNVTPDSLGPKVVSRLIITRHLMEIMPDKFNTENGIRPVCALAPGVLGITGIETSEVIKGLVEKVKPQLVIAIDALAARSMERISTTIQIADTGVYPGSGVGNRRMGITEETIGVKVIAIGVPTVVDAATMANDTLDMLIGQFTRQAKPGSDFYRLLQDLDKDEKYKLIQEVMSPFVGQLVVTPKEIDSLIDNTARTLAGGLNLALHPGISYEEVSTFLQ</sequence>
<comment type="PTM">
    <text evidence="4">Autoproteolytically processed. The inactive tetrameric zymogen termed p46 autoprocesses to a smaller form termed p41, which is active only during spore germination.</text>
</comment>
<dbReference type="NCBIfam" id="TIGR01441">
    <property type="entry name" value="GPR"/>
    <property type="match status" value="1"/>
</dbReference>
<comment type="similarity">
    <text evidence="4">Belongs to the peptidase A25 family.</text>
</comment>
<dbReference type="HAMAP" id="MF_00626">
    <property type="entry name" value="Germination_prot"/>
    <property type="match status" value="1"/>
</dbReference>
<comment type="subunit">
    <text evidence="4">Homotetramer.</text>
</comment>
<dbReference type="Proteomes" id="UP000280960">
    <property type="component" value="Chromosome"/>
</dbReference>
<dbReference type="InterPro" id="IPR023430">
    <property type="entry name" value="Pept_HybD-like_dom_sf"/>
</dbReference>
<dbReference type="EMBL" id="CP033169">
    <property type="protein sequence ID" value="AYO30276.1"/>
    <property type="molecule type" value="Genomic_DNA"/>
</dbReference>
<gene>
    <name evidence="4" type="primary">gpr</name>
    <name evidence="5" type="ORF">D2962_06270</name>
</gene>
<evidence type="ECO:0000256" key="4">
    <source>
        <dbReference type="HAMAP-Rule" id="MF_00626"/>
    </source>
</evidence>